<reference evidence="5 6" key="1">
    <citation type="journal article" date="2004" name="Nature">
        <title>Genome sequence of the ultrasmall unicellular red alga Cyanidioschyzon merolae 10D.</title>
        <authorList>
            <person name="Matsuzaki M."/>
            <person name="Misumi O."/>
            <person name="Shin-i T."/>
            <person name="Maruyama S."/>
            <person name="Takahara M."/>
            <person name="Miyagishima S."/>
            <person name="Mori T."/>
            <person name="Nishida K."/>
            <person name="Yagisawa F."/>
            <person name="Nishida K."/>
            <person name="Yoshida Y."/>
            <person name="Nishimura Y."/>
            <person name="Nakao S."/>
            <person name="Kobayashi T."/>
            <person name="Momoyama Y."/>
            <person name="Higashiyama T."/>
            <person name="Minoda A."/>
            <person name="Sano M."/>
            <person name="Nomoto H."/>
            <person name="Oishi K."/>
            <person name="Hayashi H."/>
            <person name="Ohta F."/>
            <person name="Nishizaka S."/>
            <person name="Haga S."/>
            <person name="Miura S."/>
            <person name="Morishita T."/>
            <person name="Kabeya Y."/>
            <person name="Terasawa K."/>
            <person name="Suzuki Y."/>
            <person name="Ishii Y."/>
            <person name="Asakawa S."/>
            <person name="Takano H."/>
            <person name="Ohta N."/>
            <person name="Kuroiwa H."/>
            <person name="Tanaka K."/>
            <person name="Shimizu N."/>
            <person name="Sugano S."/>
            <person name="Sato N."/>
            <person name="Nozaki H."/>
            <person name="Ogasawara N."/>
            <person name="Kohara Y."/>
            <person name="Kuroiwa T."/>
        </authorList>
    </citation>
    <scope>NUCLEOTIDE SEQUENCE [LARGE SCALE GENOMIC DNA]</scope>
    <source>
        <strain evidence="5 6">10D</strain>
    </source>
</reference>
<dbReference type="HOGENOM" id="CLU_012358_2_1_1"/>
<keyword evidence="1" id="KW-0479">Metal-binding</keyword>
<dbReference type="InterPro" id="IPR011059">
    <property type="entry name" value="Metal-dep_hydrolase_composite"/>
</dbReference>
<dbReference type="SUPFAM" id="SSF51338">
    <property type="entry name" value="Composite domain of metallo-dependent hydrolases"/>
    <property type="match status" value="2"/>
</dbReference>
<dbReference type="EMBL" id="AP006486">
    <property type="protein sequence ID" value="BAM79229.1"/>
    <property type="molecule type" value="Genomic_DNA"/>
</dbReference>
<dbReference type="GO" id="GO:0046872">
    <property type="term" value="F:metal ion binding"/>
    <property type="evidence" value="ECO:0007669"/>
    <property type="project" value="UniProtKB-KW"/>
</dbReference>
<dbReference type="FunFam" id="3.20.20.140:FF:000014">
    <property type="entry name" value="5-methylthioadenosine/S-adenosylhomocysteine deaminase"/>
    <property type="match status" value="1"/>
</dbReference>
<organism evidence="5 6">
    <name type="scientific">Cyanidioschyzon merolae (strain NIES-3377 / 10D)</name>
    <name type="common">Unicellular red alga</name>
    <dbReference type="NCBI Taxonomy" id="280699"/>
    <lineage>
        <taxon>Eukaryota</taxon>
        <taxon>Rhodophyta</taxon>
        <taxon>Bangiophyceae</taxon>
        <taxon>Cyanidiales</taxon>
        <taxon>Cyanidiaceae</taxon>
        <taxon>Cyanidioschyzon</taxon>
    </lineage>
</organism>
<feature type="domain" description="Amidohydrolase-related" evidence="4">
    <location>
        <begin position="74"/>
        <end position="446"/>
    </location>
</feature>
<keyword evidence="6" id="KW-1185">Reference proteome</keyword>
<evidence type="ECO:0000259" key="4">
    <source>
        <dbReference type="Pfam" id="PF01979"/>
    </source>
</evidence>
<dbReference type="Pfam" id="PF01979">
    <property type="entry name" value="Amidohydro_1"/>
    <property type="match status" value="1"/>
</dbReference>
<dbReference type="AlphaFoldDB" id="M1V6V2"/>
<dbReference type="Gene3D" id="3.20.20.140">
    <property type="entry name" value="Metal-dependent hydrolases"/>
    <property type="match status" value="1"/>
</dbReference>
<accession>M1V6V2</accession>
<dbReference type="OMA" id="WLVPVEP"/>
<dbReference type="Gramene" id="CMD171CT">
    <property type="protein sequence ID" value="CMD171CT"/>
    <property type="gene ID" value="CMD171C"/>
</dbReference>
<gene>
    <name evidence="5" type="ORF">CYME_CMD171C</name>
</gene>
<dbReference type="GO" id="GO:0016814">
    <property type="term" value="F:hydrolase activity, acting on carbon-nitrogen (but not peptide) bonds, in cyclic amidines"/>
    <property type="evidence" value="ECO:0007669"/>
    <property type="project" value="UniProtKB-ARBA"/>
</dbReference>
<dbReference type="GeneID" id="16992718"/>
<dbReference type="OrthoDB" id="194468at2759"/>
<sequence length="496" mass="54622">MALVRGSARSVAQQVVAARWLLPVWDETHANEPLWLEDHALVLEGDRIAAVLPREEAWKRYPSAERVCLSEHALLPGLINAHTHAAMSLFRGLGDDQALDTWLRSVIWPLERELVDEHFVRDGSMLAVAELLRSGCTTLNDMYWYPEVTAQVCREAGMRAVLGMVVVDFPSRYGSGPEEYFQKASRLTQIIAEGTLKDSPENPHREIPLMESSYAPHATYSVSEEILREVGKRAMDEGRRVHIHMHETAAEVKASQTLDRGVLVCHRSEFAGAPLDNLERLGLLAANWTLVHMVHVTDAHIELVRRRGASVVHCPASNLKLGSGVFPLTKMLDAGINVALGTDSAASNNRLDMWAEMRLAALLAKGSTGRSDCLTAYQVLRMATIQGARALGLDHLLGSLEPGKAADFIAVRVADGLSTMPVHDVCSALVYGAGPDQVTDVWIGARRVVHDGVLQTISQAKLVERIRHWHQRIRTLGSQRGEDGSYAATTRHASRN</sequence>
<dbReference type="CDD" id="cd01298">
    <property type="entry name" value="ATZ_TRZ_like"/>
    <property type="match status" value="1"/>
</dbReference>
<dbReference type="InterPro" id="IPR032466">
    <property type="entry name" value="Metal_Hydrolase"/>
</dbReference>
<dbReference type="GO" id="GO:0019239">
    <property type="term" value="F:deaminase activity"/>
    <property type="evidence" value="ECO:0007669"/>
    <property type="project" value="UniProtKB-ARBA"/>
</dbReference>
<evidence type="ECO:0000313" key="5">
    <source>
        <dbReference type="EMBL" id="BAM79229.1"/>
    </source>
</evidence>
<evidence type="ECO:0000256" key="2">
    <source>
        <dbReference type="ARBA" id="ARBA00022801"/>
    </source>
</evidence>
<evidence type="ECO:0000313" key="6">
    <source>
        <dbReference type="Proteomes" id="UP000007014"/>
    </source>
</evidence>
<dbReference type="PANTHER" id="PTHR43794">
    <property type="entry name" value="AMINOHYDROLASE SSNA-RELATED"/>
    <property type="match status" value="1"/>
</dbReference>
<dbReference type="SUPFAM" id="SSF51556">
    <property type="entry name" value="Metallo-dependent hydrolases"/>
    <property type="match status" value="1"/>
</dbReference>
<name>M1V6V2_CYAM1</name>
<dbReference type="InterPro" id="IPR050287">
    <property type="entry name" value="MTA/SAH_deaminase"/>
</dbReference>
<evidence type="ECO:0000256" key="3">
    <source>
        <dbReference type="ARBA" id="ARBA00022833"/>
    </source>
</evidence>
<dbReference type="InterPro" id="IPR006680">
    <property type="entry name" value="Amidohydro-rel"/>
</dbReference>
<dbReference type="KEGG" id="cme:CYME_CMD171C"/>
<dbReference type="Gene3D" id="2.30.40.10">
    <property type="entry name" value="Urease, subunit C, domain 1"/>
    <property type="match status" value="1"/>
</dbReference>
<dbReference type="STRING" id="280699.M1V6V2"/>
<dbReference type="eggNOG" id="KOG3968">
    <property type="taxonomic scope" value="Eukaryota"/>
</dbReference>
<reference evidence="5 6" key="2">
    <citation type="journal article" date="2007" name="BMC Biol.">
        <title>A 100%-complete sequence reveals unusually simple genomic features in the hot-spring red alga Cyanidioschyzon merolae.</title>
        <authorList>
            <person name="Nozaki H."/>
            <person name="Takano H."/>
            <person name="Misumi O."/>
            <person name="Terasawa K."/>
            <person name="Matsuzaki M."/>
            <person name="Maruyama S."/>
            <person name="Nishida K."/>
            <person name="Yagisawa F."/>
            <person name="Yoshida Y."/>
            <person name="Fujiwara T."/>
            <person name="Takio S."/>
            <person name="Tamura K."/>
            <person name="Chung S.J."/>
            <person name="Nakamura S."/>
            <person name="Kuroiwa H."/>
            <person name="Tanaka K."/>
            <person name="Sato N."/>
            <person name="Kuroiwa T."/>
        </authorList>
    </citation>
    <scope>NUCLEOTIDE SEQUENCE [LARGE SCALE GENOMIC DNA]</scope>
    <source>
        <strain evidence="5 6">10D</strain>
    </source>
</reference>
<evidence type="ECO:0000256" key="1">
    <source>
        <dbReference type="ARBA" id="ARBA00022723"/>
    </source>
</evidence>
<dbReference type="PANTHER" id="PTHR43794:SF11">
    <property type="entry name" value="AMIDOHYDROLASE-RELATED DOMAIN-CONTAINING PROTEIN"/>
    <property type="match status" value="1"/>
</dbReference>
<proteinExistence type="predicted"/>
<dbReference type="RefSeq" id="XP_005535515.1">
    <property type="nucleotide sequence ID" value="XM_005535458.1"/>
</dbReference>
<dbReference type="Proteomes" id="UP000007014">
    <property type="component" value="Chromosome 4"/>
</dbReference>
<keyword evidence="2" id="KW-0378">Hydrolase</keyword>
<keyword evidence="3" id="KW-0862">Zinc</keyword>
<protein>
    <submittedName>
        <fullName evidence="5">Probable N-ethylammeline chlorohydrolase</fullName>
    </submittedName>
</protein>